<dbReference type="SUPFAM" id="SSF55961">
    <property type="entry name" value="Bet v1-like"/>
    <property type="match status" value="1"/>
</dbReference>
<dbReference type="OrthoDB" id="6423603at2759"/>
<dbReference type="InterPro" id="IPR023393">
    <property type="entry name" value="START-like_dom_sf"/>
</dbReference>
<gene>
    <name evidence="4" type="ORF">TOPH_05896</name>
</gene>
<organism evidence="4 5">
    <name type="scientific">Tolypocladium ophioglossoides (strain CBS 100239)</name>
    <name type="common">Snaketongue truffleclub</name>
    <name type="synonym">Elaphocordyceps ophioglossoides</name>
    <dbReference type="NCBI Taxonomy" id="1163406"/>
    <lineage>
        <taxon>Eukaryota</taxon>
        <taxon>Fungi</taxon>
        <taxon>Dikarya</taxon>
        <taxon>Ascomycota</taxon>
        <taxon>Pezizomycotina</taxon>
        <taxon>Sordariomycetes</taxon>
        <taxon>Hypocreomycetidae</taxon>
        <taxon>Hypocreales</taxon>
        <taxon>Ophiocordycipitaceae</taxon>
        <taxon>Tolypocladium</taxon>
    </lineage>
</organism>
<reference evidence="4 5" key="1">
    <citation type="journal article" date="2015" name="BMC Genomics">
        <title>The genome of the truffle-parasite Tolypocladium ophioglossoides and the evolution of antifungal peptaibiotics.</title>
        <authorList>
            <person name="Quandt C.A."/>
            <person name="Bushley K.E."/>
            <person name="Spatafora J.W."/>
        </authorList>
    </citation>
    <scope>NUCLEOTIDE SEQUENCE [LARGE SCALE GENOMIC DNA]</scope>
    <source>
        <strain evidence="4 5">CBS 100239</strain>
    </source>
</reference>
<keyword evidence="5" id="KW-1185">Reference proteome</keyword>
<feature type="region of interest" description="Disordered" evidence="2">
    <location>
        <begin position="1"/>
        <end position="30"/>
    </location>
</feature>
<dbReference type="STRING" id="1163406.A0A0L0N6L6"/>
<dbReference type="Gene3D" id="3.30.530.20">
    <property type="match status" value="1"/>
</dbReference>
<dbReference type="EMBL" id="LFRF01000018">
    <property type="protein sequence ID" value="KND89480.1"/>
    <property type="molecule type" value="Genomic_DNA"/>
</dbReference>
<keyword evidence="1" id="KW-0175">Coiled coil</keyword>
<dbReference type="Proteomes" id="UP000036947">
    <property type="component" value="Unassembled WGS sequence"/>
</dbReference>
<accession>A0A0L0N6L6</accession>
<dbReference type="InterPro" id="IPR024500">
    <property type="entry name" value="DUF3074"/>
</dbReference>
<comment type="caution">
    <text evidence="4">The sequence shown here is derived from an EMBL/GenBank/DDBJ whole genome shotgun (WGS) entry which is preliminary data.</text>
</comment>
<evidence type="ECO:0000256" key="2">
    <source>
        <dbReference type="SAM" id="MobiDB-lite"/>
    </source>
</evidence>
<dbReference type="PANTHER" id="PTHR40370:SF1">
    <property type="entry name" value="DUF3074 DOMAIN-CONTAINING PROTEIN"/>
    <property type="match status" value="1"/>
</dbReference>
<proteinExistence type="predicted"/>
<evidence type="ECO:0000256" key="1">
    <source>
        <dbReference type="SAM" id="Coils"/>
    </source>
</evidence>
<feature type="coiled-coil region" evidence="1">
    <location>
        <begin position="499"/>
        <end position="526"/>
    </location>
</feature>
<sequence>MNTQRTSKHTSIGTRHGHTSTSSTPLRTGNMAEKYGPFVRLWGVHASQLPASSATPQDLALFLTSLLQEALPFISNVPSSQSSTNSPWKPKGIKTYPHSVSPVQLFERIVPAADLAAVVKKHHPPQVDAAKARDETWVLRRSVHKDAAAAGTASWEEWVRCFKDGHAEAEQAFTPSVLSTALTQQWDCAGVEVELGGAHWEDWTLRLEASTHKLPAPLRNRVFPVVQATASARGRREFVVVQVAARDAEGTGDGTVRGAYTSVERLRETPDGVEWIMGTASDARGVLPAWVQRMAVPGQVAKDVDMFLGWIAEERKRMVSTGGGESGAGGEAAGRWQGNQSSVVVCCRLLSSRESMKSGHGIAPLNSTRREGTLAMDSTSLLRFILFFPYLRTKTLLFRRLRQFSPFPNSTLEASLYLPNASQQLQFHYCFLVAVNMASMKQRRRSVPSGTVPSGSQKGTLSDAVIVSPSSSPPSVQLPASKHPTANTRLLAQADALAKMTFELNLRAVSAQAERLEQEIGGLVARTSQDKEFRREHEQRIMDAWREILSVKACMGDVNSTQEDIKVGLDRCQREAAEFRKQLRQEMSDLKGLVDGVATQLDTLPMTAESDEELMGGVTQTQPIETRAVTRARSSAQISAQRRIECSKQPPKRRVQEAIKSTRRWHCDHKTTSLTDAEFTANYLKQQSKRDPAIAVLIQRAIQKRIQRRHRPRASSRPRSLNEFCQDVAWADVIETVEEVLLNNEDATTQALR</sequence>
<dbReference type="Pfam" id="PF11274">
    <property type="entry name" value="DUF3074"/>
    <property type="match status" value="1"/>
</dbReference>
<name>A0A0L0N6L6_TOLOC</name>
<feature type="domain" description="DUF3074" evidence="3">
    <location>
        <begin position="137"/>
        <end position="311"/>
    </location>
</feature>
<protein>
    <recommendedName>
        <fullName evidence="3">DUF3074 domain-containing protein</fullName>
    </recommendedName>
</protein>
<dbReference type="AlphaFoldDB" id="A0A0L0N6L6"/>
<dbReference type="PANTHER" id="PTHR40370">
    <property type="entry name" value="EXPRESSED PROTEIN"/>
    <property type="match status" value="1"/>
</dbReference>
<evidence type="ECO:0000313" key="5">
    <source>
        <dbReference type="Proteomes" id="UP000036947"/>
    </source>
</evidence>
<evidence type="ECO:0000313" key="4">
    <source>
        <dbReference type="EMBL" id="KND89480.1"/>
    </source>
</evidence>
<evidence type="ECO:0000259" key="3">
    <source>
        <dbReference type="Pfam" id="PF11274"/>
    </source>
</evidence>
<feature type="compositionally biased region" description="Low complexity" evidence="2">
    <location>
        <begin position="9"/>
        <end position="24"/>
    </location>
</feature>